<dbReference type="EC" id="2.1.1.220" evidence="2 9"/>
<dbReference type="Proteomes" id="UP001516464">
    <property type="component" value="Unassembled WGS sequence"/>
</dbReference>
<protein>
    <recommendedName>
        <fullName evidence="3 9">tRNA (adenine(58)-N(1))-methyltransferase catalytic subunit TRM61</fullName>
        <ecNumber evidence="2 9">2.1.1.220</ecNumber>
    </recommendedName>
</protein>
<dbReference type="EMBL" id="SBIQ01000147">
    <property type="protein sequence ID" value="KAF7682987.1"/>
    <property type="molecule type" value="Genomic_DNA"/>
</dbReference>
<evidence type="ECO:0000256" key="4">
    <source>
        <dbReference type="ARBA" id="ARBA00022603"/>
    </source>
</evidence>
<evidence type="ECO:0000256" key="9">
    <source>
        <dbReference type="PIRNR" id="PIRNR017269"/>
    </source>
</evidence>
<comment type="subcellular location">
    <subcellularLocation>
        <location evidence="1 9">Nucleus</location>
    </subcellularLocation>
</comment>
<dbReference type="Gene3D" id="3.40.50.150">
    <property type="entry name" value="Vaccinia Virus protein VP39"/>
    <property type="match status" value="1"/>
</dbReference>
<dbReference type="SUPFAM" id="SSF53335">
    <property type="entry name" value="S-adenosyl-L-methionine-dependent methyltransferases"/>
    <property type="match status" value="1"/>
</dbReference>
<name>A0ABQ7HXT8_9MICR</name>
<evidence type="ECO:0000259" key="10">
    <source>
        <dbReference type="Pfam" id="PF08704"/>
    </source>
</evidence>
<organism evidence="11 12">
    <name type="scientific">Astathelohania contejeani</name>
    <dbReference type="NCBI Taxonomy" id="164912"/>
    <lineage>
        <taxon>Eukaryota</taxon>
        <taxon>Fungi</taxon>
        <taxon>Fungi incertae sedis</taxon>
        <taxon>Microsporidia</taxon>
        <taxon>Astathelohaniidae</taxon>
        <taxon>Astathelohania</taxon>
    </lineage>
</organism>
<keyword evidence="4 9" id="KW-0489">Methyltransferase</keyword>
<keyword evidence="12" id="KW-1185">Reference proteome</keyword>
<comment type="catalytic activity">
    <reaction evidence="9">
        <text>adenosine(58) in tRNA + S-adenosyl-L-methionine = N(1)-methyladenosine(58) in tRNA + S-adenosyl-L-homocysteine + H(+)</text>
        <dbReference type="Rhea" id="RHEA:43152"/>
        <dbReference type="Rhea" id="RHEA-COMP:10365"/>
        <dbReference type="Rhea" id="RHEA-COMP:10366"/>
        <dbReference type="ChEBI" id="CHEBI:15378"/>
        <dbReference type="ChEBI" id="CHEBI:57856"/>
        <dbReference type="ChEBI" id="CHEBI:59789"/>
        <dbReference type="ChEBI" id="CHEBI:74411"/>
        <dbReference type="ChEBI" id="CHEBI:74491"/>
        <dbReference type="EC" id="2.1.1.220"/>
    </reaction>
</comment>
<keyword evidence="5 9" id="KW-0808">Transferase</keyword>
<comment type="caution">
    <text evidence="11">The sequence shown here is derived from an EMBL/GenBank/DDBJ whole genome shotgun (WGS) entry which is preliminary data.</text>
</comment>
<dbReference type="PIRSF" id="PIRSF017269">
    <property type="entry name" value="GCD14"/>
    <property type="match status" value="1"/>
</dbReference>
<keyword evidence="6 9" id="KW-0949">S-adenosyl-L-methionine</keyword>
<dbReference type="InterPro" id="IPR029063">
    <property type="entry name" value="SAM-dependent_MTases_sf"/>
</dbReference>
<keyword evidence="8 9" id="KW-0539">Nucleus</keyword>
<dbReference type="InterPro" id="IPR049470">
    <property type="entry name" value="TRM61_C"/>
</dbReference>
<dbReference type="PANTHER" id="PTHR12133:SF2">
    <property type="entry name" value="TRNA (ADENINE(58)-N(1))-METHYLTRANSFERASE CATALYTIC SUBUNIT TRMT61A"/>
    <property type="match status" value="1"/>
</dbReference>
<dbReference type="Gene3D" id="3.10.330.20">
    <property type="match status" value="1"/>
</dbReference>
<comment type="similarity">
    <text evidence="9">Belongs to the class I-like SAM-binding methyltransferase superfamily. TRM61 family.</text>
</comment>
<evidence type="ECO:0000256" key="2">
    <source>
        <dbReference type="ARBA" id="ARBA00012796"/>
    </source>
</evidence>
<dbReference type="PROSITE" id="PS51620">
    <property type="entry name" value="SAM_TRM61"/>
    <property type="match status" value="1"/>
</dbReference>
<dbReference type="InterPro" id="IPR014816">
    <property type="entry name" value="tRNA_MeTrfase_Gcd14"/>
</dbReference>
<accession>A0ABQ7HXT8</accession>
<evidence type="ECO:0000256" key="7">
    <source>
        <dbReference type="ARBA" id="ARBA00022694"/>
    </source>
</evidence>
<dbReference type="CDD" id="cd02440">
    <property type="entry name" value="AdoMet_MTases"/>
    <property type="match status" value="1"/>
</dbReference>
<gene>
    <name evidence="11" type="primary">TRM61</name>
    <name evidence="11" type="ORF">TCON_1802</name>
</gene>
<dbReference type="PANTHER" id="PTHR12133">
    <property type="entry name" value="TRNA (ADENINE(58)-N(1))-METHYLTRANSFERASE"/>
    <property type="match status" value="1"/>
</dbReference>
<reference evidence="11 12" key="1">
    <citation type="submission" date="2019-01" db="EMBL/GenBank/DDBJ databases">
        <title>Genomes sequencing and comparative genomics of infectious freshwater microsporidia, Cucumispora dikerogammari and Thelohania contejeani.</title>
        <authorList>
            <person name="Cormier A."/>
            <person name="Giraud I."/>
            <person name="Wattier R."/>
            <person name="Teixeira M."/>
            <person name="Grandjean F."/>
            <person name="Rigaud T."/>
            <person name="Cordaux R."/>
        </authorList>
    </citation>
    <scope>NUCLEOTIDE SEQUENCE [LARGE SCALE GENOMIC DNA]</scope>
    <source>
        <strain evidence="11">T1</strain>
        <tissue evidence="11">Spores</tissue>
    </source>
</reference>
<comment type="function">
    <text evidence="9">Catalytic subunit of tRNA (adenine-N(1)-)-methyltransferase, which catalyzes the formation of N(1)-methyladenine at position 58 (m1A58) in initiator methionyl-tRNA.</text>
</comment>
<proteinExistence type="inferred from homology"/>
<feature type="domain" description="tRNA (adenine(58)-N(1))-methyltransferase catalytic subunit TRM61 C-terminal" evidence="10">
    <location>
        <begin position="56"/>
        <end position="231"/>
    </location>
</feature>
<evidence type="ECO:0000256" key="1">
    <source>
        <dbReference type="ARBA" id="ARBA00004123"/>
    </source>
</evidence>
<evidence type="ECO:0000256" key="6">
    <source>
        <dbReference type="ARBA" id="ARBA00022691"/>
    </source>
</evidence>
<evidence type="ECO:0000256" key="3">
    <source>
        <dbReference type="ARBA" id="ARBA00015963"/>
    </source>
</evidence>
<dbReference type="Pfam" id="PF08704">
    <property type="entry name" value="GCD14"/>
    <property type="match status" value="1"/>
</dbReference>
<sequence>MKISDGDTIILYFNRTHFKKIKVRNGERINTHFGEINHDVVIGKEYNTSIQLKRGICYLFRMDYFFYSRTVNRRTQILYEQDISLILCLLNIRNGSRIIECGTGSGVLTYYLSKHVGCNGRVYTYECDTTRYDMIKSDISEIKMANVEAYHANILETPFLQKEVDAIFLDMPTPWDVLSMAFESLRNGGCICIFVPSFEQVIKVSEALKKYFINLRMFENIKFDYEPMTVDLLNEKVSGFIVKGNQYCHTGYLIFANKQ</sequence>
<keyword evidence="7 9" id="KW-0819">tRNA processing</keyword>
<evidence type="ECO:0000256" key="8">
    <source>
        <dbReference type="ARBA" id="ARBA00023242"/>
    </source>
</evidence>
<evidence type="ECO:0000256" key="5">
    <source>
        <dbReference type="ARBA" id="ARBA00022679"/>
    </source>
</evidence>
<evidence type="ECO:0000313" key="11">
    <source>
        <dbReference type="EMBL" id="KAF7682987.1"/>
    </source>
</evidence>
<evidence type="ECO:0000313" key="12">
    <source>
        <dbReference type="Proteomes" id="UP001516464"/>
    </source>
</evidence>